<dbReference type="InterPro" id="IPR018864">
    <property type="entry name" value="Nucleoporin_Nup188_N"/>
</dbReference>
<evidence type="ECO:0000256" key="6">
    <source>
        <dbReference type="ARBA" id="ARBA00023132"/>
    </source>
</evidence>
<evidence type="ECO:0000256" key="2">
    <source>
        <dbReference type="ARBA" id="ARBA00022448"/>
    </source>
</evidence>
<sequence>MTPQSNQLDERFAGTFQKLFDTIERGGDQCSIDRLQTLLEEKTPNLSSALATFGEPSAQSRTKVTSGTSVTVDGKSFKLSQSEKDLVVRLSDFLHANELACASLWSTYQQERKVKPYDNMKQDDDLVWRITEFYYQDRVALLGCIASLIRISFDDDQPYAAIARDTVDRIVTDDFGDRLLTQLKSLVRQTVPPAFDTKERRSIWANQNLREQRGLLEILFLVHLNDCTPQRILALYQEFEASSFGQQQAFGFVLDKEGEHLRNQVSYLSLLVSVEVLCLNQLRMGGDISLAEAPEVIEKLGQVMMFLGDRDEHAVPLLAWSCFLAFIDDMTADHCPPRYAKVRQLIEGTLEPSPEYLLDDRPCTRGVNASKEPSIQPAAGLWRVLAGRAIKLGVFDHLVDVLDDAICDEDEVNSAGYRGVIKGLLSTFLTITKPYFLPHDSYTSLVKCTCKLFDNQAELCSEFWKQDAGNDDIASLLSTTQSRFPVYFMDFTRLLSSMAGNKSSGSSADHPATRVFEYVKNLPTLTIMLKDDVHLNVRVDDEAVTAYNSQSITIVQDAGIAKGFSLPSGLPGTLISQSDEKRVVQWRIDCPGWQLLIGVLAAFLHEDSQSSSDIEHGDDLAGKNIQVVNSILELIHKLLHNNPSLGPQLVNHIEQVCRAKSDHTGQQPPILVALLCEILSRGCSIRPWNIMTITYALRCITSLLPFYRNEIWSYLKTAPILPRANASYPYAPQFSSNISTDPACQIQHIVNKMECTTGRYSLLLAFLDLVSALIKDVQATWWMDDEPSTTTSKECKTMTLFLCLRYMMLDVFPSYAGWRYKYLSQRFLIGIKVLNTFIEIVQYFKDTTTTTSNGFSLERLRQGIINNFLYDGGIYHVAPLLDTVCHGAKQADKLYHANRNVEAERAQKLTELTMVFIKLLLRQRLEVVQSGKAPHESTLERLMLERTTGDATGPDFLLRLTKHIYYQHNTILAILATDIVTLLCRNISAWQVPPNIVRHLGDKDQAQEIIRTYLSIAQDQFQQERLLASIWQMITLLMETQPSLAILFLECGEYIMPSPKSAVKLLEEQKKQQQQSTGATTPATESAIRAAVDLLGHWEMLSMEKPTVLSNVLRFLATFWQTAFDHYMLVQRTRSDSALWDALGKILLNPSRMEHPGRSALEFEKGHDVIDQEDDLYNVTISNGNEAVRRICCLNISKAFVMRIMAFEIHLTAGTHKGSITDKLPAGLKNQLAKMNDPNKLQFMRETFAKNSFDEQLANSVKKDAQTFLEHVNVQRGPDSLLYTVGAVGFGDDDESGEPKQYGDSYLYDLRIADARVQPLIDVISKEHNVDIHDEDAIVTPAVYKVRKVTEYGRRFLLDLCATSHNWSLVDTEIVMLRSFKVFIEACSCHVSDVLWNGNKTSGLRAASLFDFLTALTRDALADQRMDGVSLTTYSVQLELIRGLTEDWIRANCHVPLERNVKMEFAEKCFSLLETYSGLLQRQNFALIKSVSELVPVAYHRPVLESILIPLRSLRKSFDPMSDFKERNAERLKNLLSSLIQVACECFQMLVYKTARDTSDEECAKDMSVCIALIIELINPSYPISSEQWLTIFRQYDTIPTLLKLIYGGIDLMMSEINKQFDGHSNLNISPYAEDGCYLLLVLSGMPETATVLMESGLLEMFCHNTLTPILQQGQLDMFLRFGDSNQKYVERNPLHTVWCHMLCVLNNLLRTLSKNTDRALSDKVLQNVVSFLQIYGPQVDACFRLANGANDSLLGLTPSESLASCLLSEVDQLSMIMFELAKQLDRVMSYTANLFVAYKDCALTLLQRYLYFFTHPAHLQAQLYPINNTERKLAEEFVVPSSQQQSSLSSSSSSSIPSSSTDVKISRLMQHTMQKAVRIQRNILITLIQLTDVKKIIKRPDMEWPFGNTILCPNLRVAVGEPPSFGTMMECSNAALSLVKEFIDSKAPSQSIKGLISVVEGSVILLSSQIALWIGKPGIDEDGRREIADDALVEVVMLLGKIYVSLGKLELPTDFKEQKERTQTQVAQLKHFLADRHFNL</sequence>
<keyword evidence="7" id="KW-0539">Nucleus</keyword>
<name>A0A077WGY9_9FUNG</name>
<proteinExistence type="inferred from homology"/>
<dbReference type="GO" id="GO:0006606">
    <property type="term" value="P:protein import into nucleus"/>
    <property type="evidence" value="ECO:0007669"/>
    <property type="project" value="TreeGrafter"/>
</dbReference>
<dbReference type="Pfam" id="PF21093">
    <property type="entry name" value="Nup188_N-subdom_III"/>
    <property type="match status" value="1"/>
</dbReference>
<keyword evidence="4" id="KW-0653">Protein transport</keyword>
<evidence type="ECO:0000259" key="10">
    <source>
        <dbReference type="Pfam" id="PF10487"/>
    </source>
</evidence>
<evidence type="ECO:0000256" key="5">
    <source>
        <dbReference type="ARBA" id="ARBA00023010"/>
    </source>
</evidence>
<protein>
    <recommendedName>
        <fullName evidence="9">Nucleoporin NUP188</fullName>
    </recommendedName>
</protein>
<organism evidence="12">
    <name type="scientific">Lichtheimia ramosa</name>
    <dbReference type="NCBI Taxonomy" id="688394"/>
    <lineage>
        <taxon>Eukaryota</taxon>
        <taxon>Fungi</taxon>
        <taxon>Fungi incertae sedis</taxon>
        <taxon>Mucoromycota</taxon>
        <taxon>Mucoromycotina</taxon>
        <taxon>Mucoromycetes</taxon>
        <taxon>Mucorales</taxon>
        <taxon>Lichtheimiaceae</taxon>
        <taxon>Lichtheimia</taxon>
    </lineage>
</organism>
<keyword evidence="6" id="KW-0906">Nuclear pore complex</keyword>
<dbReference type="GO" id="GO:0044611">
    <property type="term" value="C:nuclear pore inner ring"/>
    <property type="evidence" value="ECO:0007669"/>
    <property type="project" value="TreeGrafter"/>
</dbReference>
<dbReference type="OrthoDB" id="102511at2759"/>
<evidence type="ECO:0000313" key="12">
    <source>
        <dbReference type="EMBL" id="CDS06951.1"/>
    </source>
</evidence>
<keyword evidence="5" id="KW-0811">Translocation</keyword>
<gene>
    <name evidence="12" type="ORF">LRAMOSA09474</name>
</gene>
<comment type="subcellular location">
    <subcellularLocation>
        <location evidence="1">Nucleus</location>
        <location evidence="1">Nuclear pore complex</location>
    </subcellularLocation>
</comment>
<comment type="similarity">
    <text evidence="8">Belongs to the Nup188 family.</text>
</comment>
<accession>A0A077WGY9</accession>
<evidence type="ECO:0000256" key="1">
    <source>
        <dbReference type="ARBA" id="ARBA00004567"/>
    </source>
</evidence>
<evidence type="ECO:0000256" key="8">
    <source>
        <dbReference type="ARBA" id="ARBA00038387"/>
    </source>
</evidence>
<evidence type="ECO:0000259" key="11">
    <source>
        <dbReference type="Pfam" id="PF21093"/>
    </source>
</evidence>
<dbReference type="Pfam" id="PF10487">
    <property type="entry name" value="Nup188_N"/>
    <property type="match status" value="1"/>
</dbReference>
<dbReference type="GO" id="GO:0051028">
    <property type="term" value="P:mRNA transport"/>
    <property type="evidence" value="ECO:0007669"/>
    <property type="project" value="UniProtKB-KW"/>
</dbReference>
<dbReference type="GO" id="GO:0006405">
    <property type="term" value="P:RNA export from nucleus"/>
    <property type="evidence" value="ECO:0007669"/>
    <property type="project" value="TreeGrafter"/>
</dbReference>
<dbReference type="Gene3D" id="1.25.10.70">
    <property type="match status" value="1"/>
</dbReference>
<feature type="domain" description="Nucleoporin Nup188 N-terminal" evidence="10">
    <location>
        <begin position="36"/>
        <end position="324"/>
    </location>
</feature>
<dbReference type="InterPro" id="IPR048883">
    <property type="entry name" value="Nup188_N-subdom_III"/>
</dbReference>
<dbReference type="PANTHER" id="PTHR31431:SF1">
    <property type="entry name" value="NUCLEOPORIN NUP188"/>
    <property type="match status" value="1"/>
</dbReference>
<dbReference type="PANTHER" id="PTHR31431">
    <property type="entry name" value="NUCLEOPORIN NUP188 HOMOLOG"/>
    <property type="match status" value="1"/>
</dbReference>
<evidence type="ECO:0000256" key="3">
    <source>
        <dbReference type="ARBA" id="ARBA00022816"/>
    </source>
</evidence>
<dbReference type="GO" id="GO:0017056">
    <property type="term" value="F:structural constituent of nuclear pore"/>
    <property type="evidence" value="ECO:0007669"/>
    <property type="project" value="InterPro"/>
</dbReference>
<dbReference type="InterPro" id="IPR044840">
    <property type="entry name" value="Nup188"/>
</dbReference>
<reference evidence="12" key="1">
    <citation type="journal article" date="2014" name="Genome Announc.">
        <title>De novo whole-genome sequence and genome annotation of Lichtheimia ramosa.</title>
        <authorList>
            <person name="Linde J."/>
            <person name="Schwartze V."/>
            <person name="Binder U."/>
            <person name="Lass-Florl C."/>
            <person name="Voigt K."/>
            <person name="Horn F."/>
        </authorList>
    </citation>
    <scope>NUCLEOTIDE SEQUENCE</scope>
    <source>
        <strain evidence="12">JMRC FSU:6197</strain>
    </source>
</reference>
<keyword evidence="2" id="KW-0813">Transport</keyword>
<keyword evidence="3" id="KW-0509">mRNA transport</keyword>
<feature type="domain" description="Nucleoporin Nup188 N-terminal subdomain III" evidence="11">
    <location>
        <begin position="584"/>
        <end position="1050"/>
    </location>
</feature>
<evidence type="ECO:0000256" key="7">
    <source>
        <dbReference type="ARBA" id="ARBA00023242"/>
    </source>
</evidence>
<evidence type="ECO:0000256" key="9">
    <source>
        <dbReference type="ARBA" id="ARBA00040174"/>
    </source>
</evidence>
<dbReference type="EMBL" id="LK023322">
    <property type="protein sequence ID" value="CDS06951.1"/>
    <property type="molecule type" value="Genomic_DNA"/>
</dbReference>
<evidence type="ECO:0000256" key="4">
    <source>
        <dbReference type="ARBA" id="ARBA00022927"/>
    </source>
</evidence>